<evidence type="ECO:0000256" key="4">
    <source>
        <dbReference type="PROSITE-ProRule" id="PRU00169"/>
    </source>
</evidence>
<feature type="domain" description="Response regulatory" evidence="7">
    <location>
        <begin position="645"/>
        <end position="761"/>
    </location>
</feature>
<feature type="transmembrane region" description="Helical" evidence="5">
    <location>
        <begin position="94"/>
        <end position="113"/>
    </location>
</feature>
<dbReference type="Gene3D" id="3.30.565.10">
    <property type="entry name" value="Histidine kinase-like ATPase, C-terminal domain"/>
    <property type="match status" value="1"/>
</dbReference>
<dbReference type="AlphaFoldDB" id="A0A1L1PBE7"/>
<evidence type="ECO:0000313" key="8">
    <source>
        <dbReference type="EMBL" id="CDN86810.1"/>
    </source>
</evidence>
<feature type="transmembrane region" description="Helical" evidence="5">
    <location>
        <begin position="61"/>
        <end position="82"/>
    </location>
</feature>
<dbReference type="GO" id="GO:0000155">
    <property type="term" value="F:phosphorelay sensor kinase activity"/>
    <property type="evidence" value="ECO:0007669"/>
    <property type="project" value="InterPro"/>
</dbReference>
<dbReference type="InterPro" id="IPR035965">
    <property type="entry name" value="PAS-like_dom_sf"/>
</dbReference>
<dbReference type="SMART" id="SM00387">
    <property type="entry name" value="HATPase_c"/>
    <property type="match status" value="1"/>
</dbReference>
<dbReference type="PROSITE" id="PS50109">
    <property type="entry name" value="HIS_KIN"/>
    <property type="match status" value="1"/>
</dbReference>
<keyword evidence="9" id="KW-1185">Reference proteome</keyword>
<dbReference type="Pfam" id="PF00512">
    <property type="entry name" value="HisKA"/>
    <property type="match status" value="1"/>
</dbReference>
<protein>
    <recommendedName>
        <fullName evidence="2">histidine kinase</fullName>
        <ecNumber evidence="2">2.7.13.3</ecNumber>
    </recommendedName>
</protein>
<dbReference type="PANTHER" id="PTHR43065:SF42">
    <property type="entry name" value="TWO-COMPONENT SENSOR PPRA"/>
    <property type="match status" value="1"/>
</dbReference>
<dbReference type="CDD" id="cd00082">
    <property type="entry name" value="HisKA"/>
    <property type="match status" value="1"/>
</dbReference>
<evidence type="ECO:0000256" key="1">
    <source>
        <dbReference type="ARBA" id="ARBA00000085"/>
    </source>
</evidence>
<dbReference type="SUPFAM" id="SSF47384">
    <property type="entry name" value="Homodimeric domain of signal transducing histidine kinase"/>
    <property type="match status" value="1"/>
</dbReference>
<dbReference type="EC" id="2.7.13.3" evidence="2"/>
<dbReference type="InterPro" id="IPR001789">
    <property type="entry name" value="Sig_transdc_resp-reg_receiver"/>
</dbReference>
<keyword evidence="5" id="KW-1133">Transmembrane helix</keyword>
<dbReference type="Proteomes" id="UP000028878">
    <property type="component" value="Unassembled WGS sequence"/>
</dbReference>
<dbReference type="Pfam" id="PF02518">
    <property type="entry name" value="HATPase_c"/>
    <property type="match status" value="1"/>
</dbReference>
<evidence type="ECO:0000313" key="9">
    <source>
        <dbReference type="Proteomes" id="UP000028878"/>
    </source>
</evidence>
<dbReference type="InterPro" id="IPR005467">
    <property type="entry name" value="His_kinase_dom"/>
</dbReference>
<proteinExistence type="predicted"/>
<comment type="catalytic activity">
    <reaction evidence="1">
        <text>ATP + protein L-histidine = ADP + protein N-phospho-L-histidine.</text>
        <dbReference type="EC" id="2.7.13.3"/>
    </reaction>
</comment>
<dbReference type="InterPro" id="IPR003661">
    <property type="entry name" value="HisK_dim/P_dom"/>
</dbReference>
<dbReference type="InterPro" id="IPR036890">
    <property type="entry name" value="HATPase_C_sf"/>
</dbReference>
<dbReference type="CDD" id="cd00156">
    <property type="entry name" value="REC"/>
    <property type="match status" value="1"/>
</dbReference>
<evidence type="ECO:0000256" key="3">
    <source>
        <dbReference type="ARBA" id="ARBA00022553"/>
    </source>
</evidence>
<reference evidence="9" key="2">
    <citation type="submission" date="2014-11" db="EMBL/GenBank/DDBJ databases">
        <title>Draft genome sequence of Hydrogenophaga intermedia S1.</title>
        <authorList>
            <person name="Gan H.M."/>
            <person name="Chew T.H."/>
            <person name="Stolz A."/>
        </authorList>
    </citation>
    <scope>NUCLEOTIDE SEQUENCE [LARGE SCALE GENOMIC DNA]</scope>
    <source>
        <strain evidence="9">S1</strain>
    </source>
</reference>
<dbReference type="InterPro" id="IPR011006">
    <property type="entry name" value="CheY-like_superfamily"/>
</dbReference>
<dbReference type="Pfam" id="PF08448">
    <property type="entry name" value="PAS_4"/>
    <property type="match status" value="1"/>
</dbReference>
<dbReference type="InterPro" id="IPR004358">
    <property type="entry name" value="Sig_transdc_His_kin-like_C"/>
</dbReference>
<sequence>MSLHLPTLYAVWTGIDIVIGLAFWTQHRRLPHVGGLGWWALACLTHTIASLAMSARPLLPAWVGLPLSNLLFTLTFALLWVGFRSYLGLSVRRVMTGVLVLILVEWPVTVFFIEVIDSLPARQMLWIGTNLALLLLMIGDARTHRPWPAPVEFRTLSGVLWLQVSILLGYALVGVVLRWPFQPTVALLTFCFLIAYLLCVLAFQCLLMLRLRDEAQAARAVQRQREADLQRLVDNLDAGVMVFHPDHTLWRMNTAARRFLTWSEVGADGVVPEPSYESWRMLDEAGQPLRRHDRPFERVLMTGQPVRDVVVGLPIDGGARLRWALCSGYPESDSQGGLRRVVLTFIDITAMKDAQSEQKALEARLSQSQKMQALGTLAGGVAHDFNNILTAILGNADLAREDLTADAPVQESLGEISTAARRGRELVRQILTFSRQQPLARAPVPLAAVVVESCALLRAALPPQVQLVQTIAPSLPEVSGDATQLQQVLVNLGTNALHALPARGGAIEIALDSVPASSAPVARWPASLAQACREAGQPALRLRVIDDGSGMDEAVQRRMFEPFFTTKPVGQGTGLGLSVVLGIVEAHGGHIEVCSTPQTGTTITLWLPPLPADEATAEDKPVTMPAVEHPQPHPTEPAPSEAIPHILYLDDDDTLVFLVRRLLERRGYRVTALSVQTDALAALRERPGEFALLLTDYNMPGMSGLEVAREALAIEPRLPVAVASGYITDELQAEARAAGVREVVFKTDAVEQFCEIVARLVKPAD</sequence>
<name>A0A1L1PBE7_HYDIT</name>
<dbReference type="SUPFAM" id="SSF52172">
    <property type="entry name" value="CheY-like"/>
    <property type="match status" value="1"/>
</dbReference>
<keyword evidence="5" id="KW-0812">Transmembrane</keyword>
<feature type="domain" description="Histidine kinase" evidence="6">
    <location>
        <begin position="380"/>
        <end position="611"/>
    </location>
</feature>
<dbReference type="Gene3D" id="3.30.450.20">
    <property type="entry name" value="PAS domain"/>
    <property type="match status" value="1"/>
</dbReference>
<dbReference type="PANTHER" id="PTHR43065">
    <property type="entry name" value="SENSOR HISTIDINE KINASE"/>
    <property type="match status" value="1"/>
</dbReference>
<feature type="transmembrane region" description="Helical" evidence="5">
    <location>
        <begin position="185"/>
        <end position="209"/>
    </location>
</feature>
<feature type="modified residue" description="4-aspartylphosphate" evidence="4">
    <location>
        <position position="696"/>
    </location>
</feature>
<evidence type="ECO:0000256" key="5">
    <source>
        <dbReference type="SAM" id="Phobius"/>
    </source>
</evidence>
<dbReference type="PROSITE" id="PS50110">
    <property type="entry name" value="RESPONSE_REGULATORY"/>
    <property type="match status" value="1"/>
</dbReference>
<evidence type="ECO:0000259" key="7">
    <source>
        <dbReference type="PROSITE" id="PS50110"/>
    </source>
</evidence>
<feature type="transmembrane region" description="Helical" evidence="5">
    <location>
        <begin position="6"/>
        <end position="24"/>
    </location>
</feature>
<reference evidence="9" key="1">
    <citation type="submission" date="2014-02" db="EMBL/GenBank/DDBJ databases">
        <authorList>
            <person name="Gan H."/>
        </authorList>
    </citation>
    <scope>NUCLEOTIDE SEQUENCE [LARGE SCALE GENOMIC DNA]</scope>
    <source>
        <strain evidence="9">S1</strain>
    </source>
</reference>
<dbReference type="InterPro" id="IPR003594">
    <property type="entry name" value="HATPase_dom"/>
</dbReference>
<dbReference type="SMART" id="SM00448">
    <property type="entry name" value="REC"/>
    <property type="match status" value="1"/>
</dbReference>
<dbReference type="EMBL" id="CCAE010000006">
    <property type="protein sequence ID" value="CDN86810.1"/>
    <property type="molecule type" value="Genomic_DNA"/>
</dbReference>
<dbReference type="InterPro" id="IPR036097">
    <property type="entry name" value="HisK_dim/P_sf"/>
</dbReference>
<dbReference type="SUPFAM" id="SSF55785">
    <property type="entry name" value="PYP-like sensor domain (PAS domain)"/>
    <property type="match status" value="1"/>
</dbReference>
<feature type="transmembrane region" description="Helical" evidence="5">
    <location>
        <begin position="36"/>
        <end position="55"/>
    </location>
</feature>
<dbReference type="InterPro" id="IPR013656">
    <property type="entry name" value="PAS_4"/>
</dbReference>
<evidence type="ECO:0000259" key="6">
    <source>
        <dbReference type="PROSITE" id="PS50109"/>
    </source>
</evidence>
<keyword evidence="5" id="KW-0472">Membrane</keyword>
<accession>A0A1L1PBE7</accession>
<keyword evidence="3 4" id="KW-0597">Phosphoprotein</keyword>
<keyword evidence="8" id="KW-0418">Kinase</keyword>
<dbReference type="Gene3D" id="1.10.287.130">
    <property type="match status" value="1"/>
</dbReference>
<dbReference type="SMART" id="SM00388">
    <property type="entry name" value="HisKA"/>
    <property type="match status" value="1"/>
</dbReference>
<evidence type="ECO:0000256" key="2">
    <source>
        <dbReference type="ARBA" id="ARBA00012438"/>
    </source>
</evidence>
<dbReference type="RefSeq" id="WP_051755944.1">
    <property type="nucleotide sequence ID" value="NZ_CCAE010000006.1"/>
</dbReference>
<organism evidence="8 9">
    <name type="scientific">Hydrogenophaga intermedia</name>
    <dbReference type="NCBI Taxonomy" id="65786"/>
    <lineage>
        <taxon>Bacteria</taxon>
        <taxon>Pseudomonadati</taxon>
        <taxon>Pseudomonadota</taxon>
        <taxon>Betaproteobacteria</taxon>
        <taxon>Burkholderiales</taxon>
        <taxon>Comamonadaceae</taxon>
        <taxon>Hydrogenophaga</taxon>
    </lineage>
</organism>
<dbReference type="Pfam" id="PF00072">
    <property type="entry name" value="Response_reg"/>
    <property type="match status" value="1"/>
</dbReference>
<gene>
    <name evidence="8" type="ORF">BN948_01223</name>
</gene>
<dbReference type="PRINTS" id="PR00344">
    <property type="entry name" value="BCTRLSENSOR"/>
</dbReference>
<feature type="transmembrane region" description="Helical" evidence="5">
    <location>
        <begin position="159"/>
        <end position="179"/>
    </location>
</feature>
<dbReference type="SUPFAM" id="SSF55874">
    <property type="entry name" value="ATPase domain of HSP90 chaperone/DNA topoisomerase II/histidine kinase"/>
    <property type="match status" value="1"/>
</dbReference>
<keyword evidence="8" id="KW-0808">Transferase</keyword>
<dbReference type="Gene3D" id="3.40.50.2300">
    <property type="match status" value="1"/>
</dbReference>